<feature type="domain" description="HTH luxR-type" evidence="5">
    <location>
        <begin position="181"/>
        <end position="246"/>
    </location>
</feature>
<dbReference type="SUPFAM" id="SSF52172">
    <property type="entry name" value="CheY-like"/>
    <property type="match status" value="1"/>
</dbReference>
<feature type="modified residue" description="4-aspartylphosphate" evidence="4">
    <location>
        <position position="100"/>
    </location>
</feature>
<dbReference type="Gene3D" id="3.40.50.2300">
    <property type="match status" value="1"/>
</dbReference>
<keyword evidence="2" id="KW-0238">DNA-binding</keyword>
<dbReference type="PROSITE" id="PS50110">
    <property type="entry name" value="RESPONSE_REGULATORY"/>
    <property type="match status" value="1"/>
</dbReference>
<sequence length="254" mass="26313">MTLESLCTEERLSLTGTWSDPVGKALVMTSLGEAGARGATSPPPGGAEAATVFLVHRDPSWRGTAAARLREAGHAVQVFASSLAFLEAARAAGVGCMVIDAQLPDPNGLKVKALLRESGCELPVVFTSGDGDVRLAVEAMKAGAVDFLPEPVDEEALLAAVEHALARNAAARAARAQVEALAARLATLSLRQREVCERVARGMLNKQIAADLAISASAVRLYRAEGMEKLEVASAAELASLFTRLDRGTAAGGG</sequence>
<feature type="domain" description="Response regulatory" evidence="6">
    <location>
        <begin position="51"/>
        <end position="165"/>
    </location>
</feature>
<accession>A0A9X4AVI7</accession>
<evidence type="ECO:0000313" key="7">
    <source>
        <dbReference type="EMBL" id="MDC3982955.1"/>
    </source>
</evidence>
<name>A0A9X4AVI7_9BACT</name>
<keyword evidence="4" id="KW-0597">Phosphoprotein</keyword>
<evidence type="ECO:0000256" key="2">
    <source>
        <dbReference type="ARBA" id="ARBA00023125"/>
    </source>
</evidence>
<dbReference type="RefSeq" id="WP_272421186.1">
    <property type="nucleotide sequence ID" value="NZ_JAGTJJ010000010.1"/>
</dbReference>
<dbReference type="CDD" id="cd06170">
    <property type="entry name" value="LuxR_C_like"/>
    <property type="match status" value="1"/>
</dbReference>
<dbReference type="EMBL" id="JAGTJJ010000038">
    <property type="protein sequence ID" value="MDC3986374.1"/>
    <property type="molecule type" value="Genomic_DNA"/>
</dbReference>
<gene>
    <name evidence="7" type="ORF">KEG57_20750</name>
    <name evidence="8" type="ORF">KEG57_38215</name>
</gene>
<dbReference type="PRINTS" id="PR00038">
    <property type="entry name" value="HTHLUXR"/>
</dbReference>
<dbReference type="GO" id="GO:0000160">
    <property type="term" value="P:phosphorelay signal transduction system"/>
    <property type="evidence" value="ECO:0007669"/>
    <property type="project" value="InterPro"/>
</dbReference>
<dbReference type="InterPro" id="IPR001789">
    <property type="entry name" value="Sig_transdc_resp-reg_receiver"/>
</dbReference>
<evidence type="ECO:0000259" key="5">
    <source>
        <dbReference type="PROSITE" id="PS50043"/>
    </source>
</evidence>
<dbReference type="PROSITE" id="PS50043">
    <property type="entry name" value="HTH_LUXR_2"/>
    <property type="match status" value="1"/>
</dbReference>
<evidence type="ECO:0000256" key="3">
    <source>
        <dbReference type="ARBA" id="ARBA00023163"/>
    </source>
</evidence>
<dbReference type="SMART" id="SM00421">
    <property type="entry name" value="HTH_LUXR"/>
    <property type="match status" value="1"/>
</dbReference>
<dbReference type="Pfam" id="PF00072">
    <property type="entry name" value="Response_reg"/>
    <property type="match status" value="1"/>
</dbReference>
<dbReference type="AlphaFoldDB" id="A0A9X4AVI7"/>
<keyword evidence="9" id="KW-1185">Reference proteome</keyword>
<dbReference type="EMBL" id="JAGTJJ010000010">
    <property type="protein sequence ID" value="MDC3982955.1"/>
    <property type="molecule type" value="Genomic_DNA"/>
</dbReference>
<evidence type="ECO:0000256" key="4">
    <source>
        <dbReference type="PROSITE-ProRule" id="PRU00169"/>
    </source>
</evidence>
<evidence type="ECO:0000313" key="8">
    <source>
        <dbReference type="EMBL" id="MDC3986374.1"/>
    </source>
</evidence>
<dbReference type="InterPro" id="IPR036388">
    <property type="entry name" value="WH-like_DNA-bd_sf"/>
</dbReference>
<comment type="caution">
    <text evidence="8">The sequence shown here is derived from an EMBL/GenBank/DDBJ whole genome shotgun (WGS) entry which is preliminary data.</text>
</comment>
<dbReference type="Proteomes" id="UP001151081">
    <property type="component" value="Unassembled WGS sequence"/>
</dbReference>
<keyword evidence="1" id="KW-0805">Transcription regulation</keyword>
<dbReference type="InterPro" id="IPR000792">
    <property type="entry name" value="Tscrpt_reg_LuxR_C"/>
</dbReference>
<organism evidence="8 9">
    <name type="scientific">Polyangium jinanense</name>
    <dbReference type="NCBI Taxonomy" id="2829994"/>
    <lineage>
        <taxon>Bacteria</taxon>
        <taxon>Pseudomonadati</taxon>
        <taxon>Myxococcota</taxon>
        <taxon>Polyangia</taxon>
        <taxon>Polyangiales</taxon>
        <taxon>Polyangiaceae</taxon>
        <taxon>Polyangium</taxon>
    </lineage>
</organism>
<evidence type="ECO:0000256" key="1">
    <source>
        <dbReference type="ARBA" id="ARBA00023015"/>
    </source>
</evidence>
<dbReference type="GO" id="GO:0003677">
    <property type="term" value="F:DNA binding"/>
    <property type="evidence" value="ECO:0007669"/>
    <property type="project" value="UniProtKB-KW"/>
</dbReference>
<keyword evidence="3" id="KW-0804">Transcription</keyword>
<protein>
    <submittedName>
        <fullName evidence="8">Response regulator transcription factor</fullName>
    </submittedName>
</protein>
<dbReference type="SMART" id="SM00448">
    <property type="entry name" value="REC"/>
    <property type="match status" value="1"/>
</dbReference>
<reference evidence="8 9" key="1">
    <citation type="submission" date="2021-04" db="EMBL/GenBank/DDBJ databases">
        <title>Genome analysis of Polyangium sp.</title>
        <authorList>
            <person name="Li Y."/>
            <person name="Wang J."/>
        </authorList>
    </citation>
    <scope>NUCLEOTIDE SEQUENCE [LARGE SCALE GENOMIC DNA]</scope>
    <source>
        <strain evidence="8 9">SDU14</strain>
    </source>
</reference>
<dbReference type="PANTHER" id="PTHR44688:SF16">
    <property type="entry name" value="DNA-BINDING TRANSCRIPTIONAL ACTIVATOR DEVR_DOSR"/>
    <property type="match status" value="1"/>
</dbReference>
<dbReference type="InterPro" id="IPR016032">
    <property type="entry name" value="Sig_transdc_resp-reg_C-effctor"/>
</dbReference>
<dbReference type="Gene3D" id="1.10.10.10">
    <property type="entry name" value="Winged helix-like DNA-binding domain superfamily/Winged helix DNA-binding domain"/>
    <property type="match status" value="1"/>
</dbReference>
<dbReference type="InterPro" id="IPR011006">
    <property type="entry name" value="CheY-like_superfamily"/>
</dbReference>
<dbReference type="PANTHER" id="PTHR44688">
    <property type="entry name" value="DNA-BINDING TRANSCRIPTIONAL ACTIVATOR DEVR_DOSR"/>
    <property type="match status" value="1"/>
</dbReference>
<dbReference type="SUPFAM" id="SSF46894">
    <property type="entry name" value="C-terminal effector domain of the bipartite response regulators"/>
    <property type="match status" value="1"/>
</dbReference>
<dbReference type="Pfam" id="PF00196">
    <property type="entry name" value="GerE"/>
    <property type="match status" value="1"/>
</dbReference>
<evidence type="ECO:0000259" key="6">
    <source>
        <dbReference type="PROSITE" id="PS50110"/>
    </source>
</evidence>
<evidence type="ECO:0000313" key="9">
    <source>
        <dbReference type="Proteomes" id="UP001151081"/>
    </source>
</evidence>
<dbReference type="GO" id="GO:0006355">
    <property type="term" value="P:regulation of DNA-templated transcription"/>
    <property type="evidence" value="ECO:0007669"/>
    <property type="project" value="InterPro"/>
</dbReference>
<proteinExistence type="predicted"/>